<dbReference type="EMBL" id="UEGS01000001">
    <property type="protein sequence ID" value="SRX82896.1"/>
    <property type="molecule type" value="Genomic_DNA"/>
</dbReference>
<dbReference type="Proteomes" id="UP000252008">
    <property type="component" value="Unassembled WGS sequence"/>
</dbReference>
<evidence type="ECO:0000313" key="2">
    <source>
        <dbReference type="Proteomes" id="UP000252008"/>
    </source>
</evidence>
<organism evidence="1 2">
    <name type="scientific">Mycolicibacterium parafortuitum</name>
    <name type="common">Mycobacterium parafortuitum</name>
    <dbReference type="NCBI Taxonomy" id="39692"/>
    <lineage>
        <taxon>Bacteria</taxon>
        <taxon>Bacillati</taxon>
        <taxon>Actinomycetota</taxon>
        <taxon>Actinomycetes</taxon>
        <taxon>Mycobacteriales</taxon>
        <taxon>Mycobacteriaceae</taxon>
        <taxon>Mycolicibacterium</taxon>
    </lineage>
</organism>
<proteinExistence type="predicted"/>
<gene>
    <name evidence="1" type="ORF">MPP7335_04665</name>
</gene>
<protein>
    <submittedName>
        <fullName evidence="1">Uncharacterized protein</fullName>
    </submittedName>
</protein>
<sequence length="118" mass="12663">MLRSVIHDAVDDRPMTDLDGLFRDQGGVATTGQLLAYLTRSRLDIEIREGGLIKVWPGVYSRDEPDIPARLRGLDLRAGEPVAICLGTAAAAYGFDTEDTSDIPLSIRGGTSYATPTG</sequence>
<dbReference type="AlphaFoldDB" id="A0A375YP34"/>
<reference evidence="1 2" key="1">
    <citation type="submission" date="2018-05" db="EMBL/GenBank/DDBJ databases">
        <authorList>
            <consortium name="IHU Genomes"/>
        </authorList>
    </citation>
    <scope>NUCLEOTIDE SEQUENCE [LARGE SCALE GENOMIC DNA]</scope>
    <source>
        <strain evidence="1 2">P7335</strain>
    </source>
</reference>
<keyword evidence="2" id="KW-1185">Reference proteome</keyword>
<evidence type="ECO:0000313" key="1">
    <source>
        <dbReference type="EMBL" id="SRX82896.1"/>
    </source>
</evidence>
<name>A0A375YP34_MYCPF</name>
<accession>A0A375YP34</accession>